<dbReference type="Proteomes" id="UP001059844">
    <property type="component" value="Chromosome"/>
</dbReference>
<dbReference type="EMBL" id="CP101751">
    <property type="protein sequence ID" value="UUC45121.1"/>
    <property type="molecule type" value="Genomic_DNA"/>
</dbReference>
<keyword evidence="2" id="KW-1185">Reference proteome</keyword>
<organism evidence="1 2">
    <name type="scientific">Flavobacterium cerinum</name>
    <dbReference type="NCBI Taxonomy" id="2502784"/>
    <lineage>
        <taxon>Bacteria</taxon>
        <taxon>Pseudomonadati</taxon>
        <taxon>Bacteroidota</taxon>
        <taxon>Flavobacteriia</taxon>
        <taxon>Flavobacteriales</taxon>
        <taxon>Flavobacteriaceae</taxon>
        <taxon>Flavobacterium</taxon>
    </lineage>
</organism>
<gene>
    <name evidence="1" type="ORF">NOX80_16040</name>
</gene>
<sequence>MKIQWVFKVVPESQKYNDFFTKNAEEVDDKNLKIAMMNNHHQEEYIAKAIPEKIIEELSTLFEKTIISSSNKNNYKSFAAEFRTSPATKVWERIVNNGLAEYNDEKDIHTYTR</sequence>
<accession>A0ABY5IQJ7</accession>
<proteinExistence type="predicted"/>
<protein>
    <recommendedName>
        <fullName evidence="3">DUF4288 domain-containing protein</fullName>
    </recommendedName>
</protein>
<name>A0ABY5IQJ7_9FLAO</name>
<evidence type="ECO:0008006" key="3">
    <source>
        <dbReference type="Google" id="ProtNLM"/>
    </source>
</evidence>
<reference evidence="1" key="1">
    <citation type="submission" date="2022-07" db="EMBL/GenBank/DDBJ databases">
        <title>Isolation, identification, and degradation of a PFOSA degrading strain from sewage treatment plant.</title>
        <authorList>
            <person name="Zhang L."/>
            <person name="Huo Y."/>
        </authorList>
    </citation>
    <scope>NUCLEOTIDE SEQUENCE</scope>
    <source>
        <strain evidence="1">C1</strain>
    </source>
</reference>
<evidence type="ECO:0000313" key="2">
    <source>
        <dbReference type="Proteomes" id="UP001059844"/>
    </source>
</evidence>
<evidence type="ECO:0000313" key="1">
    <source>
        <dbReference type="EMBL" id="UUC45121.1"/>
    </source>
</evidence>
<dbReference type="RefSeq" id="WP_256550811.1">
    <property type="nucleotide sequence ID" value="NZ_CP101751.1"/>
</dbReference>